<organism evidence="2">
    <name type="scientific">Guillardia theta</name>
    <name type="common">Cryptophyte</name>
    <name type="synonym">Cryptomonas phi</name>
    <dbReference type="NCBI Taxonomy" id="55529"/>
    <lineage>
        <taxon>Eukaryota</taxon>
        <taxon>Cryptophyceae</taxon>
        <taxon>Pyrenomonadales</taxon>
        <taxon>Geminigeraceae</taxon>
        <taxon>Guillardia</taxon>
    </lineage>
</organism>
<reference evidence="2" key="1">
    <citation type="submission" date="2021-01" db="EMBL/GenBank/DDBJ databases">
        <authorList>
            <person name="Corre E."/>
            <person name="Pelletier E."/>
            <person name="Niang G."/>
            <person name="Scheremetjew M."/>
            <person name="Finn R."/>
            <person name="Kale V."/>
            <person name="Holt S."/>
            <person name="Cochrane G."/>
            <person name="Meng A."/>
            <person name="Brown T."/>
            <person name="Cohen L."/>
        </authorList>
    </citation>
    <scope>NUCLEOTIDE SEQUENCE</scope>
    <source>
        <strain evidence="2">CCMP 2712</strain>
    </source>
</reference>
<dbReference type="EMBL" id="HBKN01012684">
    <property type="protein sequence ID" value="CAE2285017.1"/>
    <property type="molecule type" value="Transcribed_RNA"/>
</dbReference>
<gene>
    <name evidence="2" type="ORF">GTHE00462_LOCUS9874</name>
</gene>
<name>A0A7S4K5Y3_GUITH</name>
<proteinExistence type="predicted"/>
<accession>A0A7S4K5Y3</accession>
<evidence type="ECO:0000256" key="1">
    <source>
        <dbReference type="SAM" id="Phobius"/>
    </source>
</evidence>
<sequence>MLEMEKMNLNGVEVEEYEIEEAEESISDTTPLRHSRQEIIEDRRKTFSIKGIFRSSDRNSLNELSGIELRKITWADDDMHQRPLEEEFIIPPRPFLRKKAVHQIFFWCIFWFIMFVLIVLWVLAARKRAM</sequence>
<keyword evidence="1" id="KW-0472">Membrane</keyword>
<keyword evidence="1" id="KW-1133">Transmembrane helix</keyword>
<keyword evidence="1" id="KW-0812">Transmembrane</keyword>
<feature type="transmembrane region" description="Helical" evidence="1">
    <location>
        <begin position="104"/>
        <end position="124"/>
    </location>
</feature>
<protein>
    <submittedName>
        <fullName evidence="2">Uncharacterized protein</fullName>
    </submittedName>
</protein>
<evidence type="ECO:0000313" key="2">
    <source>
        <dbReference type="EMBL" id="CAE2285017.1"/>
    </source>
</evidence>
<dbReference type="AlphaFoldDB" id="A0A7S4K5Y3"/>